<feature type="domain" description="Serpin" evidence="2">
    <location>
        <begin position="1"/>
        <end position="102"/>
    </location>
</feature>
<evidence type="ECO:0000256" key="1">
    <source>
        <dbReference type="ARBA" id="ARBA00009500"/>
    </source>
</evidence>
<dbReference type="OMA" id="FWIRSKN"/>
<dbReference type="SUPFAM" id="SSF56574">
    <property type="entry name" value="Serpins"/>
    <property type="match status" value="1"/>
</dbReference>
<dbReference type="GeneID" id="9952895"/>
<name>A0A1S0TFT0_LOALO</name>
<dbReference type="GO" id="GO:0004867">
    <property type="term" value="F:serine-type endopeptidase inhibitor activity"/>
    <property type="evidence" value="ECO:0007669"/>
    <property type="project" value="InterPro"/>
</dbReference>
<dbReference type="InterPro" id="IPR042178">
    <property type="entry name" value="Serpin_sf_1"/>
</dbReference>
<dbReference type="AlphaFoldDB" id="A0A1S0TFT0"/>
<reference evidence="3" key="1">
    <citation type="submission" date="2012-04" db="EMBL/GenBank/DDBJ databases">
        <title>The Genome Sequence of Loa loa.</title>
        <authorList>
            <consortium name="The Broad Institute Genome Sequencing Platform"/>
            <consortium name="Broad Institute Genome Sequencing Center for Infectious Disease"/>
            <person name="Nutman T.B."/>
            <person name="Fink D.L."/>
            <person name="Russ C."/>
            <person name="Young S."/>
            <person name="Zeng Q."/>
            <person name="Gargeya S."/>
            <person name="Alvarado L."/>
            <person name="Berlin A."/>
            <person name="Chapman S.B."/>
            <person name="Chen Z."/>
            <person name="Freedman E."/>
            <person name="Gellesch M."/>
            <person name="Goldberg J."/>
            <person name="Griggs A."/>
            <person name="Gujja S."/>
            <person name="Heilman E.R."/>
            <person name="Heiman D."/>
            <person name="Howarth C."/>
            <person name="Mehta T."/>
            <person name="Neiman D."/>
            <person name="Pearson M."/>
            <person name="Roberts A."/>
            <person name="Saif S."/>
            <person name="Shea T."/>
            <person name="Shenoy N."/>
            <person name="Sisk P."/>
            <person name="Stolte C."/>
            <person name="Sykes S."/>
            <person name="White J."/>
            <person name="Yandava C."/>
            <person name="Haas B."/>
            <person name="Henn M.R."/>
            <person name="Nusbaum C."/>
            <person name="Birren B."/>
        </authorList>
    </citation>
    <scope>NUCLEOTIDE SEQUENCE [LARGE SCALE GENOMIC DNA]</scope>
</reference>
<evidence type="ECO:0000313" key="3">
    <source>
        <dbReference type="EMBL" id="EFO13126.1"/>
    </source>
</evidence>
<protein>
    <recommendedName>
        <fullName evidence="2">Serpin domain-containing protein</fullName>
    </recommendedName>
</protein>
<comment type="similarity">
    <text evidence="1">Belongs to the serpin family.</text>
</comment>
<dbReference type="GO" id="GO:0005615">
    <property type="term" value="C:extracellular space"/>
    <property type="evidence" value="ECO:0007669"/>
    <property type="project" value="InterPro"/>
</dbReference>
<dbReference type="InterPro" id="IPR000215">
    <property type="entry name" value="Serpin_fam"/>
</dbReference>
<dbReference type="OrthoDB" id="9518664at2759"/>
<gene>
    <name evidence="3" type="ORF">LOAG_15404</name>
</gene>
<dbReference type="RefSeq" id="XP_020300954.1">
    <property type="nucleotide sequence ID" value="XM_020448932.1"/>
</dbReference>
<accession>A0A1S0TFT0</accession>
<dbReference type="EMBL" id="JH713978">
    <property type="protein sequence ID" value="EFO13126.1"/>
    <property type="molecule type" value="Genomic_DNA"/>
</dbReference>
<organism evidence="3">
    <name type="scientific">Loa loa</name>
    <name type="common">Eye worm</name>
    <name type="synonym">Filaria loa</name>
    <dbReference type="NCBI Taxonomy" id="7209"/>
    <lineage>
        <taxon>Eukaryota</taxon>
        <taxon>Metazoa</taxon>
        <taxon>Ecdysozoa</taxon>
        <taxon>Nematoda</taxon>
        <taxon>Chromadorea</taxon>
        <taxon>Rhabditida</taxon>
        <taxon>Spirurina</taxon>
        <taxon>Spiruromorpha</taxon>
        <taxon>Filarioidea</taxon>
        <taxon>Onchocercidae</taxon>
        <taxon>Loa</taxon>
    </lineage>
</organism>
<dbReference type="InterPro" id="IPR023796">
    <property type="entry name" value="Serpin_dom"/>
</dbReference>
<dbReference type="InParanoid" id="A0A1S0TFT0"/>
<evidence type="ECO:0000259" key="2">
    <source>
        <dbReference type="Pfam" id="PF00079"/>
    </source>
</evidence>
<sequence length="129" mass="14696">MPKFTSRNKRYLTSALKKMGMRSMFERTADFSGISNQKSPTFIDVLNVAHIKINEKGINNENSSIPVNNVVTIGDGEQFVADHPFLYVIINNRETILWMGRFAPTEKDLIVGNLAKVVENKEVPRKREK</sequence>
<dbReference type="Pfam" id="PF00079">
    <property type="entry name" value="Serpin"/>
    <property type="match status" value="1"/>
</dbReference>
<dbReference type="Gene3D" id="3.30.497.10">
    <property type="entry name" value="Antithrombin, subunit I, domain 2"/>
    <property type="match status" value="1"/>
</dbReference>
<dbReference type="InterPro" id="IPR023795">
    <property type="entry name" value="Serpin_CS"/>
</dbReference>
<proteinExistence type="inferred from homology"/>
<dbReference type="PANTHER" id="PTHR11461">
    <property type="entry name" value="SERINE PROTEASE INHIBITOR, SERPIN"/>
    <property type="match status" value="1"/>
</dbReference>
<dbReference type="CTD" id="9952895"/>
<dbReference type="InterPro" id="IPR036186">
    <property type="entry name" value="Serpin_sf"/>
</dbReference>
<dbReference type="PANTHER" id="PTHR11461:SF211">
    <property type="entry name" value="GH10112P-RELATED"/>
    <property type="match status" value="1"/>
</dbReference>
<dbReference type="KEGG" id="loa:LOAG_15404"/>
<dbReference type="PROSITE" id="PS00284">
    <property type="entry name" value="SERPIN"/>
    <property type="match status" value="1"/>
</dbReference>